<reference evidence="2 3" key="1">
    <citation type="submission" date="2020-06" db="EMBL/GenBank/DDBJ databases">
        <title>Genome mining for natural products.</title>
        <authorList>
            <person name="Zhang B."/>
            <person name="Shi J."/>
            <person name="Ge H."/>
        </authorList>
    </citation>
    <scope>NUCLEOTIDE SEQUENCE [LARGE SCALE GENOMIC DNA]</scope>
    <source>
        <strain evidence="2 3">NA02069</strain>
    </source>
</reference>
<evidence type="ECO:0000313" key="3">
    <source>
        <dbReference type="Proteomes" id="UP000509418"/>
    </source>
</evidence>
<name>A0A7H8T770_STRCX</name>
<organism evidence="2 3">
    <name type="scientific">Streptomyces chartreusis</name>
    <dbReference type="NCBI Taxonomy" id="1969"/>
    <lineage>
        <taxon>Bacteria</taxon>
        <taxon>Bacillati</taxon>
        <taxon>Actinomycetota</taxon>
        <taxon>Actinomycetes</taxon>
        <taxon>Kitasatosporales</taxon>
        <taxon>Streptomycetaceae</taxon>
        <taxon>Streptomyces</taxon>
    </lineage>
</organism>
<proteinExistence type="predicted"/>
<feature type="compositionally biased region" description="Low complexity" evidence="1">
    <location>
        <begin position="129"/>
        <end position="145"/>
    </location>
</feature>
<keyword evidence="3" id="KW-1185">Reference proteome</keyword>
<feature type="region of interest" description="Disordered" evidence="1">
    <location>
        <begin position="90"/>
        <end position="145"/>
    </location>
</feature>
<accession>A0A7H8T770</accession>
<dbReference type="EMBL" id="CP056041">
    <property type="protein sequence ID" value="QKZ18838.1"/>
    <property type="molecule type" value="Genomic_DNA"/>
</dbReference>
<dbReference type="AlphaFoldDB" id="A0A7H8T770"/>
<gene>
    <name evidence="2" type="ORF">HUT05_16590</name>
</gene>
<protein>
    <submittedName>
        <fullName evidence="2">Uncharacterized protein</fullName>
    </submittedName>
</protein>
<sequence length="187" mass="20228">MEVLGGFDAHRAALDDIAASITDLQRAWSENEIRDRVRAATTELQASEPHSPYFDLYNQQREQAWAASESAAWVRTYAIVHAADEIWGDFDRSETSPDGYPAPAANCSPPGPSSSPSSSGTALPRKQKSPSVSSTDRPDRSTTSPRAALIARTLFRIFGLPWVIAKFYARAHPAGSTSLPSSTPPKA</sequence>
<evidence type="ECO:0000256" key="1">
    <source>
        <dbReference type="SAM" id="MobiDB-lite"/>
    </source>
</evidence>
<dbReference type="RefSeq" id="WP_176575585.1">
    <property type="nucleotide sequence ID" value="NZ_CBDRGH010000053.1"/>
</dbReference>
<evidence type="ECO:0000313" key="2">
    <source>
        <dbReference type="EMBL" id="QKZ18838.1"/>
    </source>
</evidence>
<dbReference type="Proteomes" id="UP000509418">
    <property type="component" value="Chromosome"/>
</dbReference>